<reference evidence="1" key="1">
    <citation type="submission" date="2022-03" db="EMBL/GenBank/DDBJ databases">
        <authorList>
            <person name="Martin H S."/>
        </authorList>
    </citation>
    <scope>NUCLEOTIDE SEQUENCE</scope>
</reference>
<dbReference type="EMBL" id="OW152834">
    <property type="protein sequence ID" value="CAH2055907.1"/>
    <property type="molecule type" value="Genomic_DNA"/>
</dbReference>
<evidence type="ECO:0000313" key="2">
    <source>
        <dbReference type="Proteomes" id="UP000837857"/>
    </source>
</evidence>
<gene>
    <name evidence="1" type="ORF">IPOD504_LOCUS9199</name>
</gene>
<dbReference type="Proteomes" id="UP000837857">
    <property type="component" value="Chromosome 22"/>
</dbReference>
<accession>A0ABN8IEU4</accession>
<name>A0ABN8IEU4_9NEOP</name>
<proteinExistence type="predicted"/>
<organism evidence="1 2">
    <name type="scientific">Iphiclides podalirius</name>
    <name type="common">scarce swallowtail</name>
    <dbReference type="NCBI Taxonomy" id="110791"/>
    <lineage>
        <taxon>Eukaryota</taxon>
        <taxon>Metazoa</taxon>
        <taxon>Ecdysozoa</taxon>
        <taxon>Arthropoda</taxon>
        <taxon>Hexapoda</taxon>
        <taxon>Insecta</taxon>
        <taxon>Pterygota</taxon>
        <taxon>Neoptera</taxon>
        <taxon>Endopterygota</taxon>
        <taxon>Lepidoptera</taxon>
        <taxon>Glossata</taxon>
        <taxon>Ditrysia</taxon>
        <taxon>Papilionoidea</taxon>
        <taxon>Papilionidae</taxon>
        <taxon>Papilioninae</taxon>
        <taxon>Iphiclides</taxon>
    </lineage>
</organism>
<keyword evidence="2" id="KW-1185">Reference proteome</keyword>
<feature type="non-terminal residue" evidence="1">
    <location>
        <position position="78"/>
    </location>
</feature>
<sequence length="78" mass="8613">MDGETLDVCERVVDPDETRNDAAEGFRDLQSAYASSRRREAATGVDRCVATPAEGASNAGCVRHTRTTQRYIYRGCTR</sequence>
<evidence type="ECO:0000313" key="1">
    <source>
        <dbReference type="EMBL" id="CAH2055907.1"/>
    </source>
</evidence>
<protein>
    <submittedName>
        <fullName evidence="1">Uncharacterized protein</fullName>
    </submittedName>
</protein>